<evidence type="ECO:0000256" key="4">
    <source>
        <dbReference type="ARBA" id="ARBA00022475"/>
    </source>
</evidence>
<comment type="subcellular location">
    <subcellularLocation>
        <location evidence="1">Cell membrane</location>
        <topology evidence="1">Multi-pass membrane protein</topology>
    </subcellularLocation>
</comment>
<feature type="transmembrane region" description="Helical" evidence="8">
    <location>
        <begin position="207"/>
        <end position="225"/>
    </location>
</feature>
<feature type="transmembrane region" description="Helical" evidence="8">
    <location>
        <begin position="7"/>
        <end position="24"/>
    </location>
</feature>
<dbReference type="InterPro" id="IPR011606">
    <property type="entry name" value="Brnchd-chn_aa_trnsp_permease"/>
</dbReference>
<dbReference type="EMBL" id="JAYMFH010000011">
    <property type="protein sequence ID" value="MEC4295267.1"/>
    <property type="molecule type" value="Genomic_DNA"/>
</dbReference>
<organism evidence="9 10">
    <name type="scientific">Adlercreutzia shanghongiae</name>
    <dbReference type="NCBI Taxonomy" id="3111773"/>
    <lineage>
        <taxon>Bacteria</taxon>
        <taxon>Bacillati</taxon>
        <taxon>Actinomycetota</taxon>
        <taxon>Coriobacteriia</taxon>
        <taxon>Eggerthellales</taxon>
        <taxon>Eggerthellaceae</taxon>
        <taxon>Adlercreutzia</taxon>
    </lineage>
</organism>
<evidence type="ECO:0000256" key="8">
    <source>
        <dbReference type="SAM" id="Phobius"/>
    </source>
</evidence>
<dbReference type="RefSeq" id="WP_326454823.1">
    <property type="nucleotide sequence ID" value="NZ_JAYMFH010000011.1"/>
</dbReference>
<feature type="transmembrane region" description="Helical" evidence="8">
    <location>
        <begin position="62"/>
        <end position="79"/>
    </location>
</feature>
<dbReference type="PANTHER" id="PTHR34979">
    <property type="entry name" value="INNER MEMBRANE PROTEIN YGAZ"/>
    <property type="match status" value="1"/>
</dbReference>
<evidence type="ECO:0000256" key="1">
    <source>
        <dbReference type="ARBA" id="ARBA00004651"/>
    </source>
</evidence>
<comment type="caution">
    <text evidence="9">The sequence shown here is derived from an EMBL/GenBank/DDBJ whole genome shotgun (WGS) entry which is preliminary data.</text>
</comment>
<accession>A0ABU6J097</accession>
<evidence type="ECO:0000256" key="2">
    <source>
        <dbReference type="ARBA" id="ARBA00010735"/>
    </source>
</evidence>
<evidence type="ECO:0000313" key="9">
    <source>
        <dbReference type="EMBL" id="MEC4295267.1"/>
    </source>
</evidence>
<dbReference type="Proteomes" id="UP001343724">
    <property type="component" value="Unassembled WGS sequence"/>
</dbReference>
<feature type="transmembrane region" description="Helical" evidence="8">
    <location>
        <begin position="142"/>
        <end position="175"/>
    </location>
</feature>
<evidence type="ECO:0000313" key="10">
    <source>
        <dbReference type="Proteomes" id="UP001343724"/>
    </source>
</evidence>
<dbReference type="Pfam" id="PF03591">
    <property type="entry name" value="AzlC"/>
    <property type="match status" value="1"/>
</dbReference>
<feature type="transmembrane region" description="Helical" evidence="8">
    <location>
        <begin position="182"/>
        <end position="201"/>
    </location>
</feature>
<evidence type="ECO:0000256" key="7">
    <source>
        <dbReference type="ARBA" id="ARBA00023136"/>
    </source>
</evidence>
<evidence type="ECO:0000256" key="3">
    <source>
        <dbReference type="ARBA" id="ARBA00022448"/>
    </source>
</evidence>
<comment type="similarity">
    <text evidence="2">Belongs to the AzlC family.</text>
</comment>
<dbReference type="PANTHER" id="PTHR34979:SF1">
    <property type="entry name" value="INNER MEMBRANE PROTEIN YGAZ"/>
    <property type="match status" value="1"/>
</dbReference>
<keyword evidence="6 8" id="KW-1133">Transmembrane helix</keyword>
<keyword evidence="10" id="KW-1185">Reference proteome</keyword>
<sequence>MFSREHILSAFSAAVPIMLGYVAIGLPCGILGNTIGLNPLQVALLSILLYSGAGQFMIPNMFLAGSGVAAITASVSLVNTRQMLYAASFAPQCADSPRWLSALFAASVTDESYGVNTARFAEGNWSVDRALMVNLFSQSSWTISNIVGCAVGAAVDIPVSIAAFAMTAIFICLLVTQKFTSANIVAVVVAMAGVYLCKALGLTGPAILIGAVAGVVCALAFSALFPRRATPATTAAAQASGGDDR</sequence>
<keyword evidence="3" id="KW-0813">Transport</keyword>
<evidence type="ECO:0000256" key="5">
    <source>
        <dbReference type="ARBA" id="ARBA00022692"/>
    </source>
</evidence>
<keyword evidence="4" id="KW-1003">Cell membrane</keyword>
<keyword evidence="5 8" id="KW-0812">Transmembrane</keyword>
<evidence type="ECO:0000256" key="6">
    <source>
        <dbReference type="ARBA" id="ARBA00022989"/>
    </source>
</evidence>
<proteinExistence type="inferred from homology"/>
<keyword evidence="7 8" id="KW-0472">Membrane</keyword>
<name>A0ABU6J097_9ACTN</name>
<gene>
    <name evidence="9" type="ORF">VJ920_08080</name>
</gene>
<reference evidence="9 10" key="1">
    <citation type="submission" date="2024-01" db="EMBL/GenBank/DDBJ databases">
        <title>novel species in genus Adlercreutzia.</title>
        <authorList>
            <person name="Liu X."/>
        </authorList>
    </citation>
    <scope>NUCLEOTIDE SEQUENCE [LARGE SCALE GENOMIC DNA]</scope>
    <source>
        <strain evidence="9 10">R22</strain>
    </source>
</reference>
<protein>
    <submittedName>
        <fullName evidence="9">AzlC family ABC transporter permease</fullName>
    </submittedName>
</protein>